<dbReference type="EMBL" id="JALXSQ010000021">
    <property type="protein sequence ID" value="MCT2042954.1"/>
    <property type="molecule type" value="Genomic_DNA"/>
</dbReference>
<comment type="subcellular location">
    <subcellularLocation>
        <location evidence="1">Membrane</location>
        <topology evidence="1">Multi-pass membrane protein</topology>
    </subcellularLocation>
</comment>
<evidence type="ECO:0000256" key="1">
    <source>
        <dbReference type="ARBA" id="ARBA00004141"/>
    </source>
</evidence>
<proteinExistence type="inferred from homology"/>
<dbReference type="PANTHER" id="PTHR30474:SF2">
    <property type="entry name" value="PEPTIDOGLYCAN GLYCOSYLTRANSFERASE FTSW-RELATED"/>
    <property type="match status" value="1"/>
</dbReference>
<evidence type="ECO:0000256" key="6">
    <source>
        <dbReference type="ARBA" id="ARBA00022960"/>
    </source>
</evidence>
<feature type="transmembrane region" description="Helical" evidence="18">
    <location>
        <begin position="381"/>
        <end position="403"/>
    </location>
</feature>
<keyword evidence="8 18" id="KW-1133">Transmembrane helix</keyword>
<evidence type="ECO:0000256" key="4">
    <source>
        <dbReference type="ARBA" id="ARBA00022679"/>
    </source>
</evidence>
<keyword evidence="9 18" id="KW-0472">Membrane</keyword>
<evidence type="ECO:0000256" key="9">
    <source>
        <dbReference type="ARBA" id="ARBA00023136"/>
    </source>
</evidence>
<evidence type="ECO:0000256" key="7">
    <source>
        <dbReference type="ARBA" id="ARBA00022984"/>
    </source>
</evidence>
<comment type="catalytic activity">
    <reaction evidence="16">
        <text>[GlcNAc-(1-&gt;4)-Mur2Ac(oyl-L-Ala-gamma-D-Glu-L-Lys-D-Ala-D-Ala)](n)-di-trans,octa-cis-undecaprenyl diphosphate + beta-D-GlcNAc-(1-&gt;4)-Mur2Ac(oyl-L-Ala-gamma-D-Glu-L-Lys-D-Ala-D-Ala)-di-trans,octa-cis-undecaprenyl diphosphate = [GlcNAc-(1-&gt;4)-Mur2Ac(oyl-L-Ala-gamma-D-Glu-L-Lys-D-Ala-D-Ala)](n+1)-di-trans,octa-cis-undecaprenyl diphosphate + di-trans,octa-cis-undecaprenyl diphosphate + H(+)</text>
        <dbReference type="Rhea" id="RHEA:23708"/>
        <dbReference type="Rhea" id="RHEA-COMP:9602"/>
        <dbReference type="Rhea" id="RHEA-COMP:9603"/>
        <dbReference type="ChEBI" id="CHEBI:15378"/>
        <dbReference type="ChEBI" id="CHEBI:58405"/>
        <dbReference type="ChEBI" id="CHEBI:60033"/>
        <dbReference type="ChEBI" id="CHEBI:78435"/>
        <dbReference type="EC" id="2.4.99.28"/>
    </reaction>
</comment>
<feature type="transmembrane region" description="Helical" evidence="18">
    <location>
        <begin position="230"/>
        <end position="250"/>
    </location>
</feature>
<dbReference type="Proteomes" id="UP001525379">
    <property type="component" value="Unassembled WGS sequence"/>
</dbReference>
<keyword evidence="6" id="KW-0133">Cell shape</keyword>
<keyword evidence="4" id="KW-0808">Transferase</keyword>
<evidence type="ECO:0000256" key="2">
    <source>
        <dbReference type="ARBA" id="ARBA00004752"/>
    </source>
</evidence>
<comment type="similarity">
    <text evidence="12">Belongs to the SEDS family. FtsW subfamily.</text>
</comment>
<dbReference type="InterPro" id="IPR018365">
    <property type="entry name" value="Cell_cycle_FtsW-rel_CS"/>
</dbReference>
<feature type="transmembrane region" description="Helical" evidence="18">
    <location>
        <begin position="55"/>
        <end position="76"/>
    </location>
</feature>
<feature type="transmembrane region" description="Helical" evidence="18">
    <location>
        <begin position="117"/>
        <end position="138"/>
    </location>
</feature>
<evidence type="ECO:0000256" key="13">
    <source>
        <dbReference type="ARBA" id="ARBA00041185"/>
    </source>
</evidence>
<keyword evidence="5 18" id="KW-0812">Transmembrane</keyword>
<evidence type="ECO:0000256" key="8">
    <source>
        <dbReference type="ARBA" id="ARBA00022989"/>
    </source>
</evidence>
<evidence type="ECO:0000256" key="14">
    <source>
        <dbReference type="ARBA" id="ARBA00041418"/>
    </source>
</evidence>
<comment type="pathway">
    <text evidence="2">Cell wall biogenesis; peptidoglycan biosynthesis.</text>
</comment>
<dbReference type="RefSeq" id="WP_260104262.1">
    <property type="nucleotide sequence ID" value="NZ_JALXSQ010000021.1"/>
</dbReference>
<evidence type="ECO:0000256" key="15">
    <source>
        <dbReference type="ARBA" id="ARBA00044770"/>
    </source>
</evidence>
<evidence type="ECO:0000256" key="10">
    <source>
        <dbReference type="ARBA" id="ARBA00032370"/>
    </source>
</evidence>
<evidence type="ECO:0000256" key="18">
    <source>
        <dbReference type="SAM" id="Phobius"/>
    </source>
</evidence>
<gene>
    <name evidence="19" type="ORF">M3D15_06375</name>
</gene>
<keyword evidence="20" id="KW-1185">Reference proteome</keyword>
<accession>A0ABT2HXB4</accession>
<evidence type="ECO:0000256" key="5">
    <source>
        <dbReference type="ARBA" id="ARBA00022692"/>
    </source>
</evidence>
<evidence type="ECO:0000256" key="11">
    <source>
        <dbReference type="ARBA" id="ARBA00033270"/>
    </source>
</evidence>
<reference evidence="19 20" key="1">
    <citation type="submission" date="2022-04" db="EMBL/GenBank/DDBJ databases">
        <title>Human microbiome associated bacterial genomes.</title>
        <authorList>
            <person name="Sandstrom S."/>
            <person name="Salamzade R."/>
            <person name="Kalan L.R."/>
        </authorList>
    </citation>
    <scope>NUCLEOTIDE SEQUENCE [LARGE SCALE GENOMIC DNA]</scope>
    <source>
        <strain evidence="20">p3-SID1799</strain>
    </source>
</reference>
<feature type="transmembrane region" description="Helical" evidence="18">
    <location>
        <begin position="189"/>
        <end position="218"/>
    </location>
</feature>
<comment type="caution">
    <text evidence="19">The sequence shown here is derived from an EMBL/GenBank/DDBJ whole genome shotgun (WGS) entry which is preliminary data.</text>
</comment>
<feature type="transmembrane region" description="Helical" evidence="18">
    <location>
        <begin position="350"/>
        <end position="375"/>
    </location>
</feature>
<protein>
    <recommendedName>
        <fullName evidence="13">Probable peptidoglycan glycosyltransferase FtsW</fullName>
        <ecNumber evidence="15">2.4.99.28</ecNumber>
    </recommendedName>
    <alternativeName>
        <fullName evidence="14">Cell division protein FtsW</fullName>
    </alternativeName>
    <alternativeName>
        <fullName evidence="11">Cell wall polymerase</fullName>
    </alternativeName>
    <alternativeName>
        <fullName evidence="10">Peptidoglycan polymerase</fullName>
    </alternativeName>
</protein>
<evidence type="ECO:0000256" key="16">
    <source>
        <dbReference type="ARBA" id="ARBA00049902"/>
    </source>
</evidence>
<name>A0ABT2HXB4_9MICO</name>
<dbReference type="PANTHER" id="PTHR30474">
    <property type="entry name" value="CELL CYCLE PROTEIN"/>
    <property type="match status" value="1"/>
</dbReference>
<dbReference type="Pfam" id="PF01098">
    <property type="entry name" value="FTSW_RODA_SPOVE"/>
    <property type="match status" value="1"/>
</dbReference>
<dbReference type="InterPro" id="IPR001182">
    <property type="entry name" value="FtsW/RodA"/>
</dbReference>
<evidence type="ECO:0000256" key="12">
    <source>
        <dbReference type="ARBA" id="ARBA00038053"/>
    </source>
</evidence>
<evidence type="ECO:0000256" key="3">
    <source>
        <dbReference type="ARBA" id="ARBA00022676"/>
    </source>
</evidence>
<feature type="transmembrane region" description="Helical" evidence="18">
    <location>
        <begin position="315"/>
        <end position="338"/>
    </location>
</feature>
<sequence>MSKRQPRTATTAPTSAKVRGVKLERVAPTSPSSGGAVRVRLGSHERVLDPTTVQLLSFVLALVVFGLVMVLSSSAVEQFAAGENFSGKFIKQLITAMIGLPFLVIAMRQPAAIWRKLATPAILLALLLELLVFTPLGYSVGENRAWLSIGGFTFQPAEATKTALIIWIAKFFDDHRGKLDRLVNYAPKLIIWLGVIIGPIIIGKDLGTTMVIGALVLGGMWFGGVPLRHIGIAVGAAVAGALALASTSSIRVARMTSFFTGQCDYEDLCWQTSHGLYALAAGGIFGQGLGNSRAKWSWLPEADNDFIFAIIGEEVGMLGCLGVIALFVGLIVVLVKVIGHSHTTFTRTAVGAFLVWIAFQAFVNIAVVLGLLPVLGVPLPFVSSGGSALITTMLAVGIVLSLAKEQPTRTSPERTRTR</sequence>
<evidence type="ECO:0000313" key="19">
    <source>
        <dbReference type="EMBL" id="MCT2042954.1"/>
    </source>
</evidence>
<organism evidence="19 20">
    <name type="scientific">Pseudoclavibacter albus</name>
    <dbReference type="NCBI Taxonomy" id="272241"/>
    <lineage>
        <taxon>Bacteria</taxon>
        <taxon>Bacillati</taxon>
        <taxon>Actinomycetota</taxon>
        <taxon>Actinomycetes</taxon>
        <taxon>Micrococcales</taxon>
        <taxon>Microbacteriaceae</taxon>
        <taxon>Pseudoclavibacter</taxon>
    </lineage>
</organism>
<dbReference type="PROSITE" id="PS00428">
    <property type="entry name" value="FTSW_RODA_SPOVE"/>
    <property type="match status" value="1"/>
</dbReference>
<dbReference type="EC" id="2.4.99.28" evidence="15"/>
<keyword evidence="3" id="KW-0328">Glycosyltransferase</keyword>
<keyword evidence="7" id="KW-0573">Peptidoglycan synthesis</keyword>
<feature type="transmembrane region" description="Helical" evidence="18">
    <location>
        <begin position="88"/>
        <end position="105"/>
    </location>
</feature>
<evidence type="ECO:0000313" key="20">
    <source>
        <dbReference type="Proteomes" id="UP001525379"/>
    </source>
</evidence>
<comment type="function">
    <text evidence="17">Peptidoglycan polymerase that is essential for cell division.</text>
</comment>
<evidence type="ECO:0000256" key="17">
    <source>
        <dbReference type="ARBA" id="ARBA00049966"/>
    </source>
</evidence>